<feature type="region of interest" description="Disordered" evidence="1">
    <location>
        <begin position="41"/>
        <end position="63"/>
    </location>
</feature>
<feature type="non-terminal residue" evidence="2">
    <location>
        <position position="1"/>
    </location>
</feature>
<proteinExistence type="predicted"/>
<comment type="caution">
    <text evidence="2">The sequence shown here is derived from an EMBL/GenBank/DDBJ whole genome shotgun (WGS) entry which is preliminary data.</text>
</comment>
<dbReference type="Proteomes" id="UP000824469">
    <property type="component" value="Unassembled WGS sequence"/>
</dbReference>
<protein>
    <submittedName>
        <fullName evidence="2">Uncharacterized protein</fullName>
    </submittedName>
</protein>
<dbReference type="AlphaFoldDB" id="A0AA38GQZ7"/>
<keyword evidence="3" id="KW-1185">Reference proteome</keyword>
<reference evidence="2 3" key="1">
    <citation type="journal article" date="2021" name="Nat. Plants">
        <title>The Taxus genome provides insights into paclitaxel biosynthesis.</title>
        <authorList>
            <person name="Xiong X."/>
            <person name="Gou J."/>
            <person name="Liao Q."/>
            <person name="Li Y."/>
            <person name="Zhou Q."/>
            <person name="Bi G."/>
            <person name="Li C."/>
            <person name="Du R."/>
            <person name="Wang X."/>
            <person name="Sun T."/>
            <person name="Guo L."/>
            <person name="Liang H."/>
            <person name="Lu P."/>
            <person name="Wu Y."/>
            <person name="Zhang Z."/>
            <person name="Ro D.K."/>
            <person name="Shang Y."/>
            <person name="Huang S."/>
            <person name="Yan J."/>
        </authorList>
    </citation>
    <scope>NUCLEOTIDE SEQUENCE [LARGE SCALE GENOMIC DNA]</scope>
    <source>
        <strain evidence="2">Ta-2019</strain>
    </source>
</reference>
<organism evidence="2 3">
    <name type="scientific">Taxus chinensis</name>
    <name type="common">Chinese yew</name>
    <name type="synonym">Taxus wallichiana var. chinensis</name>
    <dbReference type="NCBI Taxonomy" id="29808"/>
    <lineage>
        <taxon>Eukaryota</taxon>
        <taxon>Viridiplantae</taxon>
        <taxon>Streptophyta</taxon>
        <taxon>Embryophyta</taxon>
        <taxon>Tracheophyta</taxon>
        <taxon>Spermatophyta</taxon>
        <taxon>Pinopsida</taxon>
        <taxon>Pinidae</taxon>
        <taxon>Conifers II</taxon>
        <taxon>Cupressales</taxon>
        <taxon>Taxaceae</taxon>
        <taxon>Taxus</taxon>
    </lineage>
</organism>
<sequence length="63" mass="7335">SATEFERTHVYKQETHQTKREGLSCRRRDEIRKYQMLHDPSQAECSMEGSAPIGSHVTWRNSG</sequence>
<dbReference type="EMBL" id="JAHRHJ020000002">
    <property type="protein sequence ID" value="KAH9325140.1"/>
    <property type="molecule type" value="Genomic_DNA"/>
</dbReference>
<accession>A0AA38GQZ7</accession>
<evidence type="ECO:0000256" key="1">
    <source>
        <dbReference type="SAM" id="MobiDB-lite"/>
    </source>
</evidence>
<evidence type="ECO:0000313" key="3">
    <source>
        <dbReference type="Proteomes" id="UP000824469"/>
    </source>
</evidence>
<gene>
    <name evidence="2" type="ORF">KI387_005318</name>
</gene>
<feature type="non-terminal residue" evidence="2">
    <location>
        <position position="63"/>
    </location>
</feature>
<name>A0AA38GQZ7_TAXCH</name>
<evidence type="ECO:0000313" key="2">
    <source>
        <dbReference type="EMBL" id="KAH9325140.1"/>
    </source>
</evidence>